<evidence type="ECO:0000313" key="5">
    <source>
        <dbReference type="EMBL" id="ACV78384.1"/>
    </source>
</evidence>
<dbReference type="eggNOG" id="COG1073">
    <property type="taxonomic scope" value="Bacteria"/>
</dbReference>
<dbReference type="HOGENOM" id="CLU_646939_0_0_11"/>
<dbReference type="InterPro" id="IPR029058">
    <property type="entry name" value="AB_hydrolase_fold"/>
</dbReference>
<evidence type="ECO:0000256" key="2">
    <source>
        <dbReference type="ARBA" id="ARBA00022801"/>
    </source>
</evidence>
<dbReference type="PANTHER" id="PTHR22946:SF9">
    <property type="entry name" value="POLYKETIDE TRANSFERASE AF380"/>
    <property type="match status" value="1"/>
</dbReference>
<keyword evidence="5" id="KW-0031">Aminopeptidase</keyword>
<dbReference type="Gene3D" id="3.40.50.1820">
    <property type="entry name" value="alpha/beta hydrolase"/>
    <property type="match status" value="1"/>
</dbReference>
<evidence type="ECO:0000313" key="6">
    <source>
        <dbReference type="Proteomes" id="UP000002218"/>
    </source>
</evidence>
<organism evidence="5 6">
    <name type="scientific">Nakamurella multipartita (strain ATCC 700099 / DSM 44233 / CIP 104796 / JCM 9543 / NBRC 105858 / Y-104)</name>
    <name type="common">Microsphaera multipartita</name>
    <dbReference type="NCBI Taxonomy" id="479431"/>
    <lineage>
        <taxon>Bacteria</taxon>
        <taxon>Bacillati</taxon>
        <taxon>Actinomycetota</taxon>
        <taxon>Actinomycetes</taxon>
        <taxon>Nakamurellales</taxon>
        <taxon>Nakamurellaceae</taxon>
        <taxon>Nakamurella</taxon>
    </lineage>
</organism>
<reference evidence="6" key="1">
    <citation type="submission" date="2009-09" db="EMBL/GenBank/DDBJ databases">
        <title>The complete genome of Nakamurella multipartita DSM 44233.</title>
        <authorList>
            <consortium name="US DOE Joint Genome Institute (JGI-PGF)"/>
            <person name="Lucas S."/>
            <person name="Copeland A."/>
            <person name="Lapidus A."/>
            <person name="Glavina del Rio T."/>
            <person name="Dalin E."/>
            <person name="Tice H."/>
            <person name="Bruce D."/>
            <person name="Goodwin L."/>
            <person name="Pitluck S."/>
            <person name="Kyrpides N."/>
            <person name="Mavromatis K."/>
            <person name="Ivanova N."/>
            <person name="Ovchinnikova G."/>
            <person name="Sims D."/>
            <person name="Meincke L."/>
            <person name="Brettin T."/>
            <person name="Detter J.C."/>
            <person name="Han C."/>
            <person name="Larimer F."/>
            <person name="Land M."/>
            <person name="Hauser L."/>
            <person name="Markowitz V."/>
            <person name="Cheng J.-F."/>
            <person name="Hugenholtz P."/>
            <person name="Woyke T."/>
            <person name="Wu D."/>
            <person name="Klenk H.-P."/>
            <person name="Eisen J.A."/>
        </authorList>
    </citation>
    <scope>NUCLEOTIDE SEQUENCE [LARGE SCALE GENOMIC DNA]</scope>
    <source>
        <strain evidence="6">ATCC 700099 / DSM 44233 / CIP 104796 / JCM 9543 / NBRC 105858 / Y-104</strain>
    </source>
</reference>
<feature type="transmembrane region" description="Helical" evidence="3">
    <location>
        <begin position="106"/>
        <end position="128"/>
    </location>
</feature>
<sequence length="424" mass="42886">MTGHPSTARTATRESRPPHLRRIQDLAIGLMTVGMGALSLTGPDIGRGLDWCAVIVTAGLGLAWVLRRMPTAAGTLVLAGFGTTVAVSATAVAVPHLVITGASSTAVAASVAASGGLLAVGCAAVVFVRAVPGWRRLLLVPIVIAVGYGLCLPLGLAVYATHAPRTALASVSPADRDLTYQEASFTSADGVSLSGWYIPATNRAAVVLLPGSGSTRTAVLDHAVVLARHGYGVLMVDPRGQGTSEGQAMEFGWFGESDVAAAVGFLQRQPGVEPGRIAAVGLSMGGEEAIGALAADPRIQAVVAEGATNRVAADKAWLADAYGLRGHVQLAVDGVTYGLADVMTDAPQPISLGDAVAAAAPRAVLLIAGGGTEDEVAADTAIRARSPDTVQLWVVPGAAHTAGLAVAPVEWESRVIGFLGDALS</sequence>
<dbReference type="KEGG" id="nml:Namu_1999"/>
<dbReference type="Pfam" id="PF12146">
    <property type="entry name" value="Hydrolase_4"/>
    <property type="match status" value="1"/>
</dbReference>
<dbReference type="InParanoid" id="C8XI15"/>
<dbReference type="GO" id="GO:0004177">
    <property type="term" value="F:aminopeptidase activity"/>
    <property type="evidence" value="ECO:0007669"/>
    <property type="project" value="UniProtKB-KW"/>
</dbReference>
<keyword evidence="6" id="KW-1185">Reference proteome</keyword>
<keyword evidence="3" id="KW-0472">Membrane</keyword>
<feature type="transmembrane region" description="Helical" evidence="3">
    <location>
        <begin position="137"/>
        <end position="160"/>
    </location>
</feature>
<dbReference type="STRING" id="479431.Namu_1999"/>
<evidence type="ECO:0000259" key="4">
    <source>
        <dbReference type="Pfam" id="PF12146"/>
    </source>
</evidence>
<feature type="domain" description="Serine aminopeptidase S33" evidence="4">
    <location>
        <begin position="202"/>
        <end position="314"/>
    </location>
</feature>
<feature type="transmembrane region" description="Helical" evidence="3">
    <location>
        <begin position="73"/>
        <end position="94"/>
    </location>
</feature>
<dbReference type="PANTHER" id="PTHR22946">
    <property type="entry name" value="DIENELACTONE HYDROLASE DOMAIN-CONTAINING PROTEIN-RELATED"/>
    <property type="match status" value="1"/>
</dbReference>
<proteinExistence type="inferred from homology"/>
<dbReference type="Proteomes" id="UP000002218">
    <property type="component" value="Chromosome"/>
</dbReference>
<dbReference type="SUPFAM" id="SSF53474">
    <property type="entry name" value="alpha/beta-Hydrolases"/>
    <property type="match status" value="1"/>
</dbReference>
<dbReference type="RefSeq" id="WP_015747283.1">
    <property type="nucleotide sequence ID" value="NC_013235.1"/>
</dbReference>
<protein>
    <submittedName>
        <fullName evidence="5">Dipeptidylaminopeptidase/acylaminoacyl-peptidase-like protein</fullName>
    </submittedName>
</protein>
<accession>C8XI15</accession>
<dbReference type="InterPro" id="IPR050261">
    <property type="entry name" value="FrsA_esterase"/>
</dbReference>
<reference evidence="5 6" key="2">
    <citation type="journal article" date="2010" name="Stand. Genomic Sci.">
        <title>Complete genome sequence of Nakamurella multipartita type strain (Y-104).</title>
        <authorList>
            <person name="Tice H."/>
            <person name="Mayilraj S."/>
            <person name="Sims D."/>
            <person name="Lapidus A."/>
            <person name="Nolan M."/>
            <person name="Lucas S."/>
            <person name="Glavina Del Rio T."/>
            <person name="Copeland A."/>
            <person name="Cheng J.F."/>
            <person name="Meincke L."/>
            <person name="Bruce D."/>
            <person name="Goodwin L."/>
            <person name="Pitluck S."/>
            <person name="Ivanova N."/>
            <person name="Mavromatis K."/>
            <person name="Ovchinnikova G."/>
            <person name="Pati A."/>
            <person name="Chen A."/>
            <person name="Palaniappan K."/>
            <person name="Land M."/>
            <person name="Hauser L."/>
            <person name="Chang Y.J."/>
            <person name="Jeffries C.D."/>
            <person name="Detter J.C."/>
            <person name="Brettin T."/>
            <person name="Rohde M."/>
            <person name="Goker M."/>
            <person name="Bristow J."/>
            <person name="Eisen J.A."/>
            <person name="Markowitz V."/>
            <person name="Hugenholtz P."/>
            <person name="Kyrpides N.C."/>
            <person name="Klenk H.P."/>
            <person name="Chen F."/>
        </authorList>
    </citation>
    <scope>NUCLEOTIDE SEQUENCE [LARGE SCALE GENOMIC DNA]</scope>
    <source>
        <strain evidence="6">ATCC 700099 / DSM 44233 / CIP 104796 / JCM 9543 / NBRC 105858 / Y-104</strain>
    </source>
</reference>
<dbReference type="OrthoDB" id="9796609at2"/>
<keyword evidence="3" id="KW-1133">Transmembrane helix</keyword>
<dbReference type="InterPro" id="IPR022742">
    <property type="entry name" value="Hydrolase_4"/>
</dbReference>
<dbReference type="EMBL" id="CP001737">
    <property type="protein sequence ID" value="ACV78384.1"/>
    <property type="molecule type" value="Genomic_DNA"/>
</dbReference>
<keyword evidence="2" id="KW-0378">Hydrolase</keyword>
<comment type="similarity">
    <text evidence="1">Belongs to the AB hydrolase superfamily.</text>
</comment>
<name>C8XI15_NAKMY</name>
<gene>
    <name evidence="5" type="ordered locus">Namu_1999</name>
</gene>
<keyword evidence="3" id="KW-0812">Transmembrane</keyword>
<keyword evidence="5" id="KW-0645">Protease</keyword>
<evidence type="ECO:0000256" key="1">
    <source>
        <dbReference type="ARBA" id="ARBA00008645"/>
    </source>
</evidence>
<dbReference type="AlphaFoldDB" id="C8XI15"/>
<evidence type="ECO:0000256" key="3">
    <source>
        <dbReference type="SAM" id="Phobius"/>
    </source>
</evidence>
<feature type="transmembrane region" description="Helical" evidence="3">
    <location>
        <begin position="48"/>
        <end position="66"/>
    </location>
</feature>
<dbReference type="GO" id="GO:0052689">
    <property type="term" value="F:carboxylic ester hydrolase activity"/>
    <property type="evidence" value="ECO:0007669"/>
    <property type="project" value="UniProtKB-ARBA"/>
</dbReference>